<dbReference type="InterPro" id="IPR008772">
    <property type="entry name" value="Phosphonate_metab_PhnH"/>
</dbReference>
<sequence>MQEQSLIGAFEAPPQDAARAFRAALEALARPGTIHEIKGGQAPAPVSEAAASLLLTLCDPETPLCLMGRHDTPEIRDWIAFQIGAPIVGPESAMFALGTWTALQPITNFLIGTPEYPDRSTTLIVEMEALSQDGATLAGPGIKETATLALPDIEPFQMNHALFPLGVDFYFTAGTQIAGLPRSTRISGTQVLEATEAN</sequence>
<proteinExistence type="predicted"/>
<dbReference type="STRING" id="588602.SAMN04487991_1900"/>
<dbReference type="OrthoDB" id="9814509at2"/>
<dbReference type="InterPro" id="IPR038058">
    <property type="entry name" value="PhnH-like_sp"/>
</dbReference>
<dbReference type="NCBIfam" id="TIGR03292">
    <property type="entry name" value="PhnH_redo"/>
    <property type="match status" value="1"/>
</dbReference>
<keyword evidence="2" id="KW-1185">Reference proteome</keyword>
<dbReference type="SUPFAM" id="SSF159709">
    <property type="entry name" value="PhnH-like"/>
    <property type="match status" value="1"/>
</dbReference>
<dbReference type="AlphaFoldDB" id="A0A1I3QMN0"/>
<dbReference type="Proteomes" id="UP000199630">
    <property type="component" value="Unassembled WGS sequence"/>
</dbReference>
<evidence type="ECO:0000313" key="1">
    <source>
        <dbReference type="EMBL" id="SFJ35338.1"/>
    </source>
</evidence>
<dbReference type="Gene3D" id="3.40.50.11310">
    <property type="entry name" value="Bacterial phosphonate metabolism protein PhnH"/>
    <property type="match status" value="1"/>
</dbReference>
<name>A0A1I3QMN0_9RHOB</name>
<reference evidence="2" key="1">
    <citation type="submission" date="2016-10" db="EMBL/GenBank/DDBJ databases">
        <authorList>
            <person name="Varghese N."/>
            <person name="Submissions S."/>
        </authorList>
    </citation>
    <scope>NUCLEOTIDE SEQUENCE [LARGE SCALE GENOMIC DNA]</scope>
    <source>
        <strain evidence="2">DSM 26471</strain>
    </source>
</reference>
<dbReference type="EMBL" id="FORH01000003">
    <property type="protein sequence ID" value="SFJ35338.1"/>
    <property type="molecule type" value="Genomic_DNA"/>
</dbReference>
<protein>
    <submittedName>
        <fullName evidence="1">Alpha-D-ribose 1-methylphosphonate 5-triphosphate synthase subunit PhnH</fullName>
    </submittedName>
</protein>
<gene>
    <name evidence="1" type="ORF">SAMN04487991_1900</name>
</gene>
<organism evidence="1 2">
    <name type="scientific">Celeribacter neptunius</name>
    <dbReference type="NCBI Taxonomy" id="588602"/>
    <lineage>
        <taxon>Bacteria</taxon>
        <taxon>Pseudomonadati</taxon>
        <taxon>Pseudomonadota</taxon>
        <taxon>Alphaproteobacteria</taxon>
        <taxon>Rhodobacterales</taxon>
        <taxon>Roseobacteraceae</taxon>
        <taxon>Celeribacter</taxon>
    </lineage>
</organism>
<dbReference type="GO" id="GO:0019634">
    <property type="term" value="P:organic phosphonate metabolic process"/>
    <property type="evidence" value="ECO:0007669"/>
    <property type="project" value="InterPro"/>
</dbReference>
<dbReference type="PIRSF" id="PIRSF020680">
    <property type="entry name" value="PhnH"/>
    <property type="match status" value="1"/>
</dbReference>
<dbReference type="RefSeq" id="WP_090060312.1">
    <property type="nucleotide sequence ID" value="NZ_FORH01000003.1"/>
</dbReference>
<evidence type="ECO:0000313" key="2">
    <source>
        <dbReference type="Proteomes" id="UP000199630"/>
    </source>
</evidence>
<accession>A0A1I3QMN0</accession>
<dbReference type="Pfam" id="PF05845">
    <property type="entry name" value="PhnH"/>
    <property type="match status" value="1"/>
</dbReference>